<reference evidence="2" key="1">
    <citation type="submission" date="2020-03" db="EMBL/GenBank/DDBJ databases">
        <title>Genome sequences of seven Enterobacteriaceae strains isolated from Canadian wastewater treatment facilities.</title>
        <authorList>
            <person name="Huang H."/>
            <person name="Chmara J.T."/>
            <person name="Duceppe M.-O."/>
        </authorList>
    </citation>
    <scope>NUCLEOTIDE SEQUENCE [LARGE SCALE GENOMIC DNA]</scope>
    <source>
        <strain evidence="2">Biosolid 3</strain>
    </source>
</reference>
<evidence type="ECO:0000313" key="1">
    <source>
        <dbReference type="EMBL" id="QKJ59489.1"/>
    </source>
</evidence>
<dbReference type="Proteomes" id="UP000503464">
    <property type="component" value="Chromosome"/>
</dbReference>
<dbReference type="EMBL" id="CP054160">
    <property type="protein sequence ID" value="QKJ59489.1"/>
    <property type="molecule type" value="Genomic_DNA"/>
</dbReference>
<sequence length="102" mass="11493">MDMDNQQSQEYEDSKRREILTNASIYILQDKLNVSSAIQAAEQLFAAQEEAENDPNLSCVTGEGVIVFLDSSLKSPIFKGDERQRYAVYCKLCEAEQLLPKA</sequence>
<dbReference type="RefSeq" id="WP_173409439.1">
    <property type="nucleotide sequence ID" value="NZ_CP054160.3"/>
</dbReference>
<gene>
    <name evidence="1" type="ORF">G9399_15590</name>
</gene>
<protein>
    <submittedName>
        <fullName evidence="1">Uncharacterized protein</fullName>
    </submittedName>
</protein>
<evidence type="ECO:0000313" key="2">
    <source>
        <dbReference type="Proteomes" id="UP000503464"/>
    </source>
</evidence>
<name>A0AAE7EIW8_SERFO</name>
<proteinExistence type="predicted"/>
<organism evidence="1 2">
    <name type="scientific">Serratia fonticola</name>
    <dbReference type="NCBI Taxonomy" id="47917"/>
    <lineage>
        <taxon>Bacteria</taxon>
        <taxon>Pseudomonadati</taxon>
        <taxon>Pseudomonadota</taxon>
        <taxon>Gammaproteobacteria</taxon>
        <taxon>Enterobacterales</taxon>
        <taxon>Yersiniaceae</taxon>
        <taxon>Serratia</taxon>
    </lineage>
</organism>
<dbReference type="AlphaFoldDB" id="A0AAE7EIW8"/>
<accession>A0AAE7EIW8</accession>